<comment type="similarity">
    <text evidence="1">Belongs to the UDP-glycosyltransferase family.</text>
</comment>
<evidence type="ECO:0000256" key="1">
    <source>
        <dbReference type="ARBA" id="ARBA00009995"/>
    </source>
</evidence>
<dbReference type="SUPFAM" id="SSF53756">
    <property type="entry name" value="UDP-Glycosyltransferase/glycogen phosphorylase"/>
    <property type="match status" value="1"/>
</dbReference>
<name>A0A7N2KU58_QUELO</name>
<evidence type="ECO:0000313" key="3">
    <source>
        <dbReference type="Proteomes" id="UP000594261"/>
    </source>
</evidence>
<keyword evidence="3" id="KW-1185">Reference proteome</keyword>
<dbReference type="Proteomes" id="UP000594261">
    <property type="component" value="Chromosome 2"/>
</dbReference>
<dbReference type="Gramene" id="QL02p019165:mrna">
    <property type="protein sequence ID" value="QL02p019165:mrna"/>
    <property type="gene ID" value="QL02p019165"/>
</dbReference>
<evidence type="ECO:0000313" key="2">
    <source>
        <dbReference type="EnsemblPlants" id="QL02p019165:mrna"/>
    </source>
</evidence>
<dbReference type="AlphaFoldDB" id="A0A7N2KU58"/>
<reference evidence="2" key="2">
    <citation type="submission" date="2021-01" db="UniProtKB">
        <authorList>
            <consortium name="EnsemblPlants"/>
        </authorList>
    </citation>
    <scope>IDENTIFICATION</scope>
</reference>
<reference evidence="3" key="1">
    <citation type="journal article" date="2016" name="G3 (Bethesda)">
        <title>First Draft Assembly and Annotation of the Genome of a California Endemic Oak Quercus lobata Nee (Fagaceae).</title>
        <authorList>
            <person name="Sork V.L."/>
            <person name="Fitz-Gibbon S.T."/>
            <person name="Puiu D."/>
            <person name="Crepeau M."/>
            <person name="Gugger P.F."/>
            <person name="Sherman R."/>
            <person name="Stevens K."/>
            <person name="Langley C.H."/>
            <person name="Pellegrini M."/>
            <person name="Salzberg S.L."/>
        </authorList>
    </citation>
    <scope>NUCLEOTIDE SEQUENCE [LARGE SCALE GENOMIC DNA]</scope>
    <source>
        <strain evidence="3">cv. SW786</strain>
    </source>
</reference>
<proteinExistence type="inferred from homology"/>
<dbReference type="EnsemblPlants" id="QL02p019165:mrna">
    <property type="protein sequence ID" value="QL02p019165:mrna"/>
    <property type="gene ID" value="QL02p019165"/>
</dbReference>
<dbReference type="Gene3D" id="3.40.50.2000">
    <property type="entry name" value="Glycogen Phosphorylase B"/>
    <property type="match status" value="3"/>
</dbReference>
<dbReference type="GO" id="GO:0080043">
    <property type="term" value="F:quercetin 3-O-glucosyltransferase activity"/>
    <property type="evidence" value="ECO:0007669"/>
    <property type="project" value="TreeGrafter"/>
</dbReference>
<sequence length="235" mass="26097">MLQFSKRLVSKGLKATVATTVFIHNTMKPQSSVSLQFDTISDGYDEVHRGLLKLPITSISISIPGLPVLELEDMPSFIRMSNSYPSYLELLEVDSMSKFCRLLPIGPTIPSFYLDNRVENDKDYGLNLFVLDSYCTNWLNTKPEGSVIYVSFGSMANLNNKQMEELTFALKGSNFYFLWVVEGSEEAKLPEKFVEDVGNKGGIELGSAFSGDATMDRSNSKFQVCSGCVEDGSEV</sequence>
<protein>
    <submittedName>
        <fullName evidence="2">Uncharacterized protein</fullName>
    </submittedName>
</protein>
<dbReference type="InParanoid" id="A0A7N2KU58"/>
<dbReference type="PANTHER" id="PTHR11926:SF1311">
    <property type="entry name" value="UDP-GLYCOSYLTRANSFERASE 74F2"/>
    <property type="match status" value="1"/>
</dbReference>
<accession>A0A7N2KU58</accession>
<dbReference type="GO" id="GO:0080044">
    <property type="term" value="F:quercetin 7-O-glucosyltransferase activity"/>
    <property type="evidence" value="ECO:0007669"/>
    <property type="project" value="TreeGrafter"/>
</dbReference>
<dbReference type="PANTHER" id="PTHR11926">
    <property type="entry name" value="GLUCOSYL/GLUCURONOSYL TRANSFERASES"/>
    <property type="match status" value="1"/>
</dbReference>
<organism evidence="2 3">
    <name type="scientific">Quercus lobata</name>
    <name type="common">Valley oak</name>
    <dbReference type="NCBI Taxonomy" id="97700"/>
    <lineage>
        <taxon>Eukaryota</taxon>
        <taxon>Viridiplantae</taxon>
        <taxon>Streptophyta</taxon>
        <taxon>Embryophyta</taxon>
        <taxon>Tracheophyta</taxon>
        <taxon>Spermatophyta</taxon>
        <taxon>Magnoliopsida</taxon>
        <taxon>eudicotyledons</taxon>
        <taxon>Gunneridae</taxon>
        <taxon>Pentapetalae</taxon>
        <taxon>rosids</taxon>
        <taxon>fabids</taxon>
        <taxon>Fagales</taxon>
        <taxon>Fagaceae</taxon>
        <taxon>Quercus</taxon>
    </lineage>
</organism>
<dbReference type="OMA" id="AENNCIG"/>